<evidence type="ECO:0000256" key="5">
    <source>
        <dbReference type="SAM" id="Phobius"/>
    </source>
</evidence>
<dbReference type="InterPro" id="IPR002810">
    <property type="entry name" value="NfeD-like_C"/>
</dbReference>
<comment type="caution">
    <text evidence="7">The sequence shown here is derived from an EMBL/GenBank/DDBJ whole genome shotgun (WGS) entry which is preliminary data.</text>
</comment>
<sequence>MDTFLKPEVIWFVLGLVLILMEFVTPGFYVIFFGFGAWVVSAVSLFAEVSLTWQLLLFLVSSVLMLVFLRTHLQNLFGVNTVNDMDEKDEFIGEEGIVIEKISINGMGKIELRGTQWDARSNSDIDVGTRVRVTARDSIRFTVEPLN</sequence>
<protein>
    <submittedName>
        <fullName evidence="7">NfeD family protein</fullName>
    </submittedName>
</protein>
<dbReference type="SUPFAM" id="SSF141322">
    <property type="entry name" value="NfeD domain-like"/>
    <property type="match status" value="1"/>
</dbReference>
<evidence type="ECO:0000313" key="7">
    <source>
        <dbReference type="EMBL" id="HHM01567.1"/>
    </source>
</evidence>
<dbReference type="GO" id="GO:0005886">
    <property type="term" value="C:plasma membrane"/>
    <property type="evidence" value="ECO:0007669"/>
    <property type="project" value="TreeGrafter"/>
</dbReference>
<dbReference type="InterPro" id="IPR052165">
    <property type="entry name" value="Membrane_assoc_protease"/>
</dbReference>
<dbReference type="Pfam" id="PF01957">
    <property type="entry name" value="NfeD"/>
    <property type="match status" value="1"/>
</dbReference>
<accession>A0A7V5VE28</accession>
<dbReference type="AlphaFoldDB" id="A0A7V5VE28"/>
<name>A0A7V5VE28_CALAY</name>
<reference evidence="7" key="1">
    <citation type="journal article" date="2020" name="mSystems">
        <title>Genome- and Community-Level Interaction Insights into Carbon Utilization and Element Cycling Functions of Hydrothermarchaeota in Hydrothermal Sediment.</title>
        <authorList>
            <person name="Zhou Z."/>
            <person name="Liu Y."/>
            <person name="Xu W."/>
            <person name="Pan J."/>
            <person name="Luo Z.H."/>
            <person name="Li M."/>
        </authorList>
    </citation>
    <scope>NUCLEOTIDE SEQUENCE [LARGE SCALE GENOMIC DNA]</scope>
    <source>
        <strain evidence="7">HyVt-460</strain>
    </source>
</reference>
<evidence type="ECO:0000256" key="1">
    <source>
        <dbReference type="ARBA" id="ARBA00004141"/>
    </source>
</evidence>
<feature type="domain" description="NfeD-like C-terminal" evidence="6">
    <location>
        <begin position="89"/>
        <end position="145"/>
    </location>
</feature>
<feature type="transmembrane region" description="Helical" evidence="5">
    <location>
        <begin position="12"/>
        <end position="39"/>
    </location>
</feature>
<dbReference type="PANTHER" id="PTHR33507">
    <property type="entry name" value="INNER MEMBRANE PROTEIN YBBJ"/>
    <property type="match status" value="1"/>
</dbReference>
<dbReference type="EMBL" id="DRLI01000043">
    <property type="protein sequence ID" value="HHM01567.1"/>
    <property type="molecule type" value="Genomic_DNA"/>
</dbReference>
<dbReference type="InterPro" id="IPR012340">
    <property type="entry name" value="NA-bd_OB-fold"/>
</dbReference>
<keyword evidence="4 5" id="KW-0472">Membrane</keyword>
<evidence type="ECO:0000256" key="4">
    <source>
        <dbReference type="ARBA" id="ARBA00023136"/>
    </source>
</evidence>
<keyword evidence="2 5" id="KW-0812">Transmembrane</keyword>
<proteinExistence type="predicted"/>
<dbReference type="PANTHER" id="PTHR33507:SF3">
    <property type="entry name" value="INNER MEMBRANE PROTEIN YBBJ"/>
    <property type="match status" value="1"/>
</dbReference>
<comment type="subcellular location">
    <subcellularLocation>
        <location evidence="1">Membrane</location>
        <topology evidence="1">Multi-pass membrane protein</topology>
    </subcellularLocation>
</comment>
<evidence type="ECO:0000259" key="6">
    <source>
        <dbReference type="Pfam" id="PF01957"/>
    </source>
</evidence>
<keyword evidence="3 5" id="KW-1133">Transmembrane helix</keyword>
<dbReference type="Proteomes" id="UP000885771">
    <property type="component" value="Unassembled WGS sequence"/>
</dbReference>
<gene>
    <name evidence="7" type="ORF">ENJ15_01030</name>
</gene>
<dbReference type="Gene3D" id="2.40.50.140">
    <property type="entry name" value="Nucleic acid-binding proteins"/>
    <property type="match status" value="1"/>
</dbReference>
<evidence type="ECO:0000256" key="2">
    <source>
        <dbReference type="ARBA" id="ARBA00022692"/>
    </source>
</evidence>
<evidence type="ECO:0000256" key="3">
    <source>
        <dbReference type="ARBA" id="ARBA00022989"/>
    </source>
</evidence>
<organism evidence="7">
    <name type="scientific">Caldithrix abyssi</name>
    <dbReference type="NCBI Taxonomy" id="187145"/>
    <lineage>
        <taxon>Bacteria</taxon>
        <taxon>Pseudomonadati</taxon>
        <taxon>Calditrichota</taxon>
        <taxon>Calditrichia</taxon>
        <taxon>Calditrichales</taxon>
        <taxon>Calditrichaceae</taxon>
        <taxon>Caldithrix</taxon>
    </lineage>
</organism>
<feature type="transmembrane region" description="Helical" evidence="5">
    <location>
        <begin position="51"/>
        <end position="69"/>
    </location>
</feature>